<comment type="caution">
    <text evidence="1">The sequence shown here is derived from an EMBL/GenBank/DDBJ whole genome shotgun (WGS) entry which is preliminary data.</text>
</comment>
<dbReference type="AlphaFoldDB" id="A0A0F9N1Y7"/>
<protein>
    <submittedName>
        <fullName evidence="1">Uncharacterized protein</fullName>
    </submittedName>
</protein>
<evidence type="ECO:0000313" key="1">
    <source>
        <dbReference type="EMBL" id="KKN11989.1"/>
    </source>
</evidence>
<dbReference type="EMBL" id="LAZR01004080">
    <property type="protein sequence ID" value="KKN11989.1"/>
    <property type="molecule type" value="Genomic_DNA"/>
</dbReference>
<name>A0A0F9N1Y7_9ZZZZ</name>
<reference evidence="1" key="1">
    <citation type="journal article" date="2015" name="Nature">
        <title>Complex archaea that bridge the gap between prokaryotes and eukaryotes.</title>
        <authorList>
            <person name="Spang A."/>
            <person name="Saw J.H."/>
            <person name="Jorgensen S.L."/>
            <person name="Zaremba-Niedzwiedzka K."/>
            <person name="Martijn J."/>
            <person name="Lind A.E."/>
            <person name="van Eijk R."/>
            <person name="Schleper C."/>
            <person name="Guy L."/>
            <person name="Ettema T.J."/>
        </authorList>
    </citation>
    <scope>NUCLEOTIDE SEQUENCE</scope>
</reference>
<proteinExistence type="predicted"/>
<organism evidence="1">
    <name type="scientific">marine sediment metagenome</name>
    <dbReference type="NCBI Taxonomy" id="412755"/>
    <lineage>
        <taxon>unclassified sequences</taxon>
        <taxon>metagenomes</taxon>
        <taxon>ecological metagenomes</taxon>
    </lineage>
</organism>
<accession>A0A0F9N1Y7</accession>
<gene>
    <name evidence="1" type="ORF">LCGC14_1021020</name>
</gene>
<sequence>MPPMNEPPDTYTAKFQEANCRGCRFADKATVCTGEPCCTIGLPDIRDDKCYTRRVEE</sequence>